<evidence type="ECO:0000256" key="2">
    <source>
        <dbReference type="ARBA" id="ARBA00022525"/>
    </source>
</evidence>
<dbReference type="PROSITE" id="PS50240">
    <property type="entry name" value="TRYPSIN_DOM"/>
    <property type="match status" value="1"/>
</dbReference>
<name>A0A8K0D4P1_IGNLU</name>
<keyword evidence="5" id="KW-0720">Serine protease</keyword>
<dbReference type="EMBL" id="VTPC01002820">
    <property type="protein sequence ID" value="KAF2899405.1"/>
    <property type="molecule type" value="Genomic_DNA"/>
</dbReference>
<comment type="subcellular location">
    <subcellularLocation>
        <location evidence="1">Secreted</location>
    </subcellularLocation>
</comment>
<dbReference type="Gene3D" id="2.40.10.10">
    <property type="entry name" value="Trypsin-like serine proteases"/>
    <property type="match status" value="1"/>
</dbReference>
<evidence type="ECO:0000256" key="3">
    <source>
        <dbReference type="ARBA" id="ARBA00022670"/>
    </source>
</evidence>
<evidence type="ECO:0000259" key="6">
    <source>
        <dbReference type="PROSITE" id="PS50240"/>
    </source>
</evidence>
<accession>A0A8K0D4P1</accession>
<evidence type="ECO:0000256" key="5">
    <source>
        <dbReference type="ARBA" id="ARBA00022825"/>
    </source>
</evidence>
<comment type="caution">
    <text evidence="7">The sequence shown here is derived from an EMBL/GenBank/DDBJ whole genome shotgun (WGS) entry which is preliminary data.</text>
</comment>
<sequence length="90" mass="9892">MKDSECESVYRLYGSTVTDRIVCFEYTEGGKDSCQGDSCGLLIIGGKLVSVVSWGRGCAAPQLPAIYAKVPHPEIHKHINDCLMKFELLL</sequence>
<evidence type="ECO:0000256" key="1">
    <source>
        <dbReference type="ARBA" id="ARBA00004613"/>
    </source>
</evidence>
<keyword evidence="3" id="KW-0645">Protease</keyword>
<dbReference type="SUPFAM" id="SSF50494">
    <property type="entry name" value="Trypsin-like serine proteases"/>
    <property type="match status" value="1"/>
</dbReference>
<dbReference type="InterPro" id="IPR001254">
    <property type="entry name" value="Trypsin_dom"/>
</dbReference>
<dbReference type="PANTHER" id="PTHR24264">
    <property type="entry name" value="TRYPSIN-RELATED"/>
    <property type="match status" value="1"/>
</dbReference>
<dbReference type="PANTHER" id="PTHR24264:SF65">
    <property type="entry name" value="SRCR DOMAIN-CONTAINING PROTEIN"/>
    <property type="match status" value="1"/>
</dbReference>
<keyword evidence="8" id="KW-1185">Reference proteome</keyword>
<dbReference type="OrthoDB" id="10059102at2759"/>
<dbReference type="GO" id="GO:0004252">
    <property type="term" value="F:serine-type endopeptidase activity"/>
    <property type="evidence" value="ECO:0007669"/>
    <property type="project" value="InterPro"/>
</dbReference>
<keyword evidence="2" id="KW-0964">Secreted</keyword>
<keyword evidence="4" id="KW-0378">Hydrolase</keyword>
<dbReference type="Proteomes" id="UP000801492">
    <property type="component" value="Unassembled WGS sequence"/>
</dbReference>
<dbReference type="InterPro" id="IPR050127">
    <property type="entry name" value="Serine_Proteases_S1"/>
</dbReference>
<dbReference type="InterPro" id="IPR009003">
    <property type="entry name" value="Peptidase_S1_PA"/>
</dbReference>
<evidence type="ECO:0000256" key="4">
    <source>
        <dbReference type="ARBA" id="ARBA00022801"/>
    </source>
</evidence>
<feature type="domain" description="Peptidase S1" evidence="6">
    <location>
        <begin position="1"/>
        <end position="90"/>
    </location>
</feature>
<dbReference type="Pfam" id="PF00089">
    <property type="entry name" value="Trypsin"/>
    <property type="match status" value="1"/>
</dbReference>
<evidence type="ECO:0000313" key="7">
    <source>
        <dbReference type="EMBL" id="KAF2899405.1"/>
    </source>
</evidence>
<dbReference type="InterPro" id="IPR043504">
    <property type="entry name" value="Peptidase_S1_PA_chymotrypsin"/>
</dbReference>
<dbReference type="GO" id="GO:0005615">
    <property type="term" value="C:extracellular space"/>
    <property type="evidence" value="ECO:0007669"/>
    <property type="project" value="TreeGrafter"/>
</dbReference>
<reference evidence="7" key="1">
    <citation type="submission" date="2019-08" db="EMBL/GenBank/DDBJ databases">
        <title>The genome of the North American firefly Photinus pyralis.</title>
        <authorList>
            <consortium name="Photinus pyralis genome working group"/>
            <person name="Fallon T.R."/>
            <person name="Sander Lower S.E."/>
            <person name="Weng J.-K."/>
        </authorList>
    </citation>
    <scope>NUCLEOTIDE SEQUENCE</scope>
    <source>
        <strain evidence="7">TRF0915ILg1</strain>
        <tissue evidence="7">Whole body</tissue>
    </source>
</reference>
<dbReference type="GO" id="GO:0006508">
    <property type="term" value="P:proteolysis"/>
    <property type="evidence" value="ECO:0007669"/>
    <property type="project" value="UniProtKB-KW"/>
</dbReference>
<organism evidence="7 8">
    <name type="scientific">Ignelater luminosus</name>
    <name type="common">Cucubano</name>
    <name type="synonym">Pyrophorus luminosus</name>
    <dbReference type="NCBI Taxonomy" id="2038154"/>
    <lineage>
        <taxon>Eukaryota</taxon>
        <taxon>Metazoa</taxon>
        <taxon>Ecdysozoa</taxon>
        <taxon>Arthropoda</taxon>
        <taxon>Hexapoda</taxon>
        <taxon>Insecta</taxon>
        <taxon>Pterygota</taxon>
        <taxon>Neoptera</taxon>
        <taxon>Endopterygota</taxon>
        <taxon>Coleoptera</taxon>
        <taxon>Polyphaga</taxon>
        <taxon>Elateriformia</taxon>
        <taxon>Elateroidea</taxon>
        <taxon>Elateridae</taxon>
        <taxon>Agrypninae</taxon>
        <taxon>Pyrophorini</taxon>
        <taxon>Ignelater</taxon>
    </lineage>
</organism>
<protein>
    <recommendedName>
        <fullName evidence="6">Peptidase S1 domain-containing protein</fullName>
    </recommendedName>
</protein>
<evidence type="ECO:0000313" key="8">
    <source>
        <dbReference type="Proteomes" id="UP000801492"/>
    </source>
</evidence>
<gene>
    <name evidence="7" type="ORF">ILUMI_06761</name>
</gene>
<dbReference type="AlphaFoldDB" id="A0A8K0D4P1"/>
<proteinExistence type="predicted"/>